<evidence type="ECO:0000256" key="7">
    <source>
        <dbReference type="ARBA" id="ARBA00023136"/>
    </source>
</evidence>
<dbReference type="Proteomes" id="UP000521872">
    <property type="component" value="Unassembled WGS sequence"/>
</dbReference>
<name>A0A8H4QPQ3_9AGAR</name>
<feature type="transmembrane region" description="Helical" evidence="8">
    <location>
        <begin position="230"/>
        <end position="252"/>
    </location>
</feature>
<keyword evidence="5 8" id="KW-0812">Transmembrane</keyword>
<evidence type="ECO:0000256" key="6">
    <source>
        <dbReference type="ARBA" id="ARBA00022989"/>
    </source>
</evidence>
<feature type="transmembrane region" description="Helical" evidence="8">
    <location>
        <begin position="108"/>
        <end position="131"/>
    </location>
</feature>
<feature type="transmembrane region" description="Helical" evidence="8">
    <location>
        <begin position="190"/>
        <end position="210"/>
    </location>
</feature>
<evidence type="ECO:0000256" key="4">
    <source>
        <dbReference type="ARBA" id="ARBA00022519"/>
    </source>
</evidence>
<proteinExistence type="predicted"/>
<gene>
    <name evidence="9" type="ORF">D9613_002709</name>
</gene>
<reference evidence="9 10" key="1">
    <citation type="submission" date="2019-12" db="EMBL/GenBank/DDBJ databases">
        <authorList>
            <person name="Floudas D."/>
            <person name="Bentzer J."/>
            <person name="Ahren D."/>
            <person name="Johansson T."/>
            <person name="Persson P."/>
            <person name="Tunlid A."/>
        </authorList>
    </citation>
    <scope>NUCLEOTIDE SEQUENCE [LARGE SCALE GENOMIC DNA]</scope>
    <source>
        <strain evidence="9 10">CBS 102.39</strain>
    </source>
</reference>
<comment type="subcellular location">
    <subcellularLocation>
        <location evidence="1">Cell inner membrane</location>
        <topology evidence="1">Multi-pass membrane protein</topology>
    </subcellularLocation>
</comment>
<dbReference type="InterPro" id="IPR046513">
    <property type="entry name" value="DUF6691"/>
</dbReference>
<organism evidence="9 10">
    <name type="scientific">Agrocybe pediades</name>
    <dbReference type="NCBI Taxonomy" id="84607"/>
    <lineage>
        <taxon>Eukaryota</taxon>
        <taxon>Fungi</taxon>
        <taxon>Dikarya</taxon>
        <taxon>Basidiomycota</taxon>
        <taxon>Agaricomycotina</taxon>
        <taxon>Agaricomycetes</taxon>
        <taxon>Agaricomycetidae</taxon>
        <taxon>Agaricales</taxon>
        <taxon>Agaricineae</taxon>
        <taxon>Strophariaceae</taxon>
        <taxon>Agrocybe</taxon>
    </lineage>
</organism>
<evidence type="ECO:0000256" key="1">
    <source>
        <dbReference type="ARBA" id="ARBA00004429"/>
    </source>
</evidence>
<dbReference type="EMBL" id="JAACJL010000044">
    <property type="protein sequence ID" value="KAF4614866.1"/>
    <property type="molecule type" value="Genomic_DNA"/>
</dbReference>
<comment type="caution">
    <text evidence="9">The sequence shown here is derived from an EMBL/GenBank/DDBJ whole genome shotgun (WGS) entry which is preliminary data.</text>
</comment>
<feature type="transmembrane region" description="Helical" evidence="8">
    <location>
        <begin position="70"/>
        <end position="88"/>
    </location>
</feature>
<keyword evidence="7 8" id="KW-0472">Membrane</keyword>
<sequence>MASPTPLRALIGGSCIPVTAHELLLLNGNVFGISGFIHRAVKGSIEGLAGAAGLILGGVLVAQLEGTGPANLSLALPKVILSGFLVGLGTKLANGCTSGHMICGISRFSIRSIVATATFFLTGVITTQLLHQDVPAVGRVDWSVGQPDIKLLALQGIPLALSVLLYAFNPTSKRDAKSETEVSRSAPPRNILRTLTFLATGMQFAFALRLSNLSEASRVLGFLILPFHRGFDPSLALVAIGALGVGIPLYQFARGNEIPRLGGKWSIPRGGEITPKLLIGSTIFGVGWGMAGICPGPALVNFGRALGSGGVALTPYAAWLGAMALGGLLA</sequence>
<keyword evidence="3" id="KW-1003">Cell membrane</keyword>
<keyword evidence="6 8" id="KW-1133">Transmembrane helix</keyword>
<keyword evidence="2" id="KW-0813">Transport</keyword>
<keyword evidence="10" id="KW-1185">Reference proteome</keyword>
<dbReference type="InterPro" id="IPR007272">
    <property type="entry name" value="Sulf_transp_TsuA/YedE"/>
</dbReference>
<evidence type="ECO:0000256" key="2">
    <source>
        <dbReference type="ARBA" id="ARBA00022448"/>
    </source>
</evidence>
<keyword evidence="4" id="KW-0997">Cell inner membrane</keyword>
<evidence type="ECO:0008006" key="11">
    <source>
        <dbReference type="Google" id="ProtNLM"/>
    </source>
</evidence>
<feature type="transmembrane region" description="Helical" evidence="8">
    <location>
        <begin position="273"/>
        <end position="293"/>
    </location>
</feature>
<dbReference type="AlphaFoldDB" id="A0A8H4QPQ3"/>
<evidence type="ECO:0000313" key="9">
    <source>
        <dbReference type="EMBL" id="KAF4614866.1"/>
    </source>
</evidence>
<evidence type="ECO:0000256" key="5">
    <source>
        <dbReference type="ARBA" id="ARBA00022692"/>
    </source>
</evidence>
<dbReference type="PANTHER" id="PTHR30574">
    <property type="entry name" value="INNER MEMBRANE PROTEIN YEDE"/>
    <property type="match status" value="1"/>
</dbReference>
<accession>A0A8H4QPQ3</accession>
<evidence type="ECO:0000313" key="10">
    <source>
        <dbReference type="Proteomes" id="UP000521872"/>
    </source>
</evidence>
<dbReference type="PANTHER" id="PTHR30574:SF1">
    <property type="entry name" value="SULPHUR TRANSPORT DOMAIN-CONTAINING PROTEIN"/>
    <property type="match status" value="1"/>
</dbReference>
<dbReference type="Pfam" id="PF20398">
    <property type="entry name" value="DUF6691"/>
    <property type="match status" value="1"/>
</dbReference>
<dbReference type="Pfam" id="PF04143">
    <property type="entry name" value="Sulf_transp"/>
    <property type="match status" value="1"/>
</dbReference>
<feature type="transmembrane region" description="Helical" evidence="8">
    <location>
        <begin position="305"/>
        <end position="329"/>
    </location>
</feature>
<evidence type="ECO:0000256" key="8">
    <source>
        <dbReference type="SAM" id="Phobius"/>
    </source>
</evidence>
<feature type="transmembrane region" description="Helical" evidence="8">
    <location>
        <begin position="151"/>
        <end position="169"/>
    </location>
</feature>
<dbReference type="GO" id="GO:0005886">
    <property type="term" value="C:plasma membrane"/>
    <property type="evidence" value="ECO:0007669"/>
    <property type="project" value="UniProtKB-SubCell"/>
</dbReference>
<protein>
    <recommendedName>
        <fullName evidence="11">Sulphur transport domain-containing protein</fullName>
    </recommendedName>
</protein>
<feature type="transmembrane region" description="Helical" evidence="8">
    <location>
        <begin position="45"/>
        <end position="64"/>
    </location>
</feature>
<evidence type="ECO:0000256" key="3">
    <source>
        <dbReference type="ARBA" id="ARBA00022475"/>
    </source>
</evidence>